<dbReference type="EMBL" id="LAZR01036406">
    <property type="protein sequence ID" value="KKL24924.1"/>
    <property type="molecule type" value="Genomic_DNA"/>
</dbReference>
<reference evidence="5" key="1">
    <citation type="journal article" date="2015" name="Nature">
        <title>Complex archaea that bridge the gap between prokaryotes and eukaryotes.</title>
        <authorList>
            <person name="Spang A."/>
            <person name="Saw J.H."/>
            <person name="Jorgensen S.L."/>
            <person name="Zaremba-Niedzwiedzka K."/>
            <person name="Martijn J."/>
            <person name="Lind A.E."/>
            <person name="van Eijk R."/>
            <person name="Schleper C."/>
            <person name="Guy L."/>
            <person name="Ettema T.J."/>
        </authorList>
    </citation>
    <scope>NUCLEOTIDE SEQUENCE</scope>
</reference>
<name>A0A0F9BSI8_9ZZZZ</name>
<accession>A0A0F9BSI8</accession>
<dbReference type="InterPro" id="IPR002577">
    <property type="entry name" value="HTH_HxlR"/>
</dbReference>
<dbReference type="InterPro" id="IPR036388">
    <property type="entry name" value="WH-like_DNA-bd_sf"/>
</dbReference>
<dbReference type="PROSITE" id="PS51118">
    <property type="entry name" value="HTH_HXLR"/>
    <property type="match status" value="1"/>
</dbReference>
<dbReference type="InterPro" id="IPR036390">
    <property type="entry name" value="WH_DNA-bd_sf"/>
</dbReference>
<keyword evidence="2" id="KW-0238">DNA-binding</keyword>
<evidence type="ECO:0000259" key="4">
    <source>
        <dbReference type="PROSITE" id="PS51118"/>
    </source>
</evidence>
<protein>
    <recommendedName>
        <fullName evidence="4">HTH hxlR-type domain-containing protein</fullName>
    </recommendedName>
</protein>
<dbReference type="PANTHER" id="PTHR33204:SF18">
    <property type="entry name" value="TRANSCRIPTIONAL REGULATORY PROTEIN"/>
    <property type="match status" value="1"/>
</dbReference>
<sequence>MPSRDKIPRNFFEDCSILLALKILGKKWMIFVLSELIVNKEVYFTDLQTSVRDKYSKSISGRVLTDRLSMLEDNQIIIRTINPHVIPVRVSYSLTVKGKDLIIALGVLKGWGAKWGGIDQKKCLSFTCLHNAVSMVEMDKAYK</sequence>
<gene>
    <name evidence="5" type="ORF">LCGC14_2410440</name>
</gene>
<keyword evidence="3" id="KW-0804">Transcription</keyword>
<dbReference type="AlphaFoldDB" id="A0A0F9BSI8"/>
<organism evidence="5">
    <name type="scientific">marine sediment metagenome</name>
    <dbReference type="NCBI Taxonomy" id="412755"/>
    <lineage>
        <taxon>unclassified sequences</taxon>
        <taxon>metagenomes</taxon>
        <taxon>ecological metagenomes</taxon>
    </lineage>
</organism>
<evidence type="ECO:0000313" key="5">
    <source>
        <dbReference type="EMBL" id="KKL24924.1"/>
    </source>
</evidence>
<dbReference type="GO" id="GO:0003677">
    <property type="term" value="F:DNA binding"/>
    <property type="evidence" value="ECO:0007669"/>
    <property type="project" value="UniProtKB-KW"/>
</dbReference>
<dbReference type="Pfam" id="PF01638">
    <property type="entry name" value="HxlR"/>
    <property type="match status" value="1"/>
</dbReference>
<evidence type="ECO:0000256" key="3">
    <source>
        <dbReference type="ARBA" id="ARBA00023163"/>
    </source>
</evidence>
<feature type="domain" description="HTH hxlR-type" evidence="4">
    <location>
        <begin position="15"/>
        <end position="120"/>
    </location>
</feature>
<keyword evidence="1" id="KW-0805">Transcription regulation</keyword>
<evidence type="ECO:0000256" key="2">
    <source>
        <dbReference type="ARBA" id="ARBA00023125"/>
    </source>
</evidence>
<comment type="caution">
    <text evidence="5">The sequence shown here is derived from an EMBL/GenBank/DDBJ whole genome shotgun (WGS) entry which is preliminary data.</text>
</comment>
<evidence type="ECO:0000256" key="1">
    <source>
        <dbReference type="ARBA" id="ARBA00023015"/>
    </source>
</evidence>
<dbReference type="PANTHER" id="PTHR33204">
    <property type="entry name" value="TRANSCRIPTIONAL REGULATOR, MARR FAMILY"/>
    <property type="match status" value="1"/>
</dbReference>
<dbReference type="Gene3D" id="1.10.10.10">
    <property type="entry name" value="Winged helix-like DNA-binding domain superfamily/Winged helix DNA-binding domain"/>
    <property type="match status" value="1"/>
</dbReference>
<proteinExistence type="predicted"/>
<dbReference type="SUPFAM" id="SSF46785">
    <property type="entry name" value="Winged helix' DNA-binding domain"/>
    <property type="match status" value="1"/>
</dbReference>